<keyword evidence="7" id="KW-0732">Signal</keyword>
<evidence type="ECO:0000256" key="2">
    <source>
        <dbReference type="ARBA" id="ARBA00022527"/>
    </source>
</evidence>
<name>A0A6A6LKQ5_HEVBR</name>
<keyword evidence="5" id="KW-0808">Transferase</keyword>
<dbReference type="FunFam" id="3.30.200.20:FF:000394">
    <property type="entry name" value="Leucine-rich repeat receptor-like protein kinase"/>
    <property type="match status" value="1"/>
</dbReference>
<dbReference type="InterPro" id="IPR008271">
    <property type="entry name" value="Ser/Thr_kinase_AS"/>
</dbReference>
<dbReference type="GO" id="GO:0016020">
    <property type="term" value="C:membrane"/>
    <property type="evidence" value="ECO:0007669"/>
    <property type="project" value="UniProtKB-SubCell"/>
</dbReference>
<dbReference type="PANTHER" id="PTHR45631:SF206">
    <property type="entry name" value="PROTEIN KINASE DOMAIN-CONTAINING PROTEIN"/>
    <property type="match status" value="1"/>
</dbReference>
<evidence type="ECO:0000256" key="6">
    <source>
        <dbReference type="ARBA" id="ARBA00022692"/>
    </source>
</evidence>
<dbReference type="InterPro" id="IPR017441">
    <property type="entry name" value="Protein_kinase_ATP_BS"/>
</dbReference>
<comment type="subcellular location">
    <subcellularLocation>
        <location evidence="1">Membrane</location>
        <topology evidence="1">Single-pass membrane protein</topology>
    </subcellularLocation>
</comment>
<evidence type="ECO:0000256" key="10">
    <source>
        <dbReference type="ARBA" id="ARBA00022777"/>
    </source>
</evidence>
<dbReference type="SUPFAM" id="SSF56112">
    <property type="entry name" value="Protein kinase-like (PK-like)"/>
    <property type="match status" value="1"/>
</dbReference>
<keyword evidence="2" id="KW-0723">Serine/threonine-protein kinase</keyword>
<dbReference type="Pfam" id="PF07714">
    <property type="entry name" value="PK_Tyr_Ser-Thr"/>
    <property type="match status" value="1"/>
</dbReference>
<evidence type="ECO:0000256" key="14">
    <source>
        <dbReference type="ARBA" id="ARBA00023170"/>
    </source>
</evidence>
<dbReference type="GO" id="GO:0005524">
    <property type="term" value="F:ATP binding"/>
    <property type="evidence" value="ECO:0007669"/>
    <property type="project" value="UniProtKB-UniRule"/>
</dbReference>
<feature type="binding site" evidence="15">
    <location>
        <position position="606"/>
    </location>
    <ligand>
        <name>ATP</name>
        <dbReference type="ChEBI" id="CHEBI:30616"/>
    </ligand>
</feature>
<evidence type="ECO:0000259" key="17">
    <source>
        <dbReference type="PROSITE" id="PS50011"/>
    </source>
</evidence>
<evidence type="ECO:0000256" key="11">
    <source>
        <dbReference type="ARBA" id="ARBA00022840"/>
    </source>
</evidence>
<evidence type="ECO:0000313" key="18">
    <source>
        <dbReference type="EMBL" id="KAF2301117.1"/>
    </source>
</evidence>
<evidence type="ECO:0000256" key="12">
    <source>
        <dbReference type="ARBA" id="ARBA00022989"/>
    </source>
</evidence>
<dbReference type="InterPro" id="IPR032675">
    <property type="entry name" value="LRR_dom_sf"/>
</dbReference>
<keyword evidence="11 15" id="KW-0067">ATP-binding</keyword>
<keyword evidence="10" id="KW-0418">Kinase</keyword>
<evidence type="ECO:0000256" key="3">
    <source>
        <dbReference type="ARBA" id="ARBA00022553"/>
    </source>
</evidence>
<feature type="domain" description="Protein kinase" evidence="17">
    <location>
        <begin position="578"/>
        <end position="876"/>
    </location>
</feature>
<dbReference type="GO" id="GO:0004674">
    <property type="term" value="F:protein serine/threonine kinase activity"/>
    <property type="evidence" value="ECO:0007669"/>
    <property type="project" value="UniProtKB-KW"/>
</dbReference>
<sequence length="891" mass="100574">MVQKCRGIWAWGYINGFILLQLLVNCLETKGSNVFASGVSKFSNSEPNFIIQKHSRRKLDDVAGSINIDCGMPEDFSYTDATTDIQYISDRTFIDTGVNKNISANFISDELPMSAMTLRSFPQGKRNCYALRPPEGKASIYLIRANFMYGNYDNLDKLPEFRLYIGVNLWDKVKFDNASHMVSKEIIHVPTIDDIYVCLLNTGSGTPFISALELRHFHNSTYKAESVSLVLYRRLDFGSTANEIVRYHDDAYDRIWFPYNCPQCASINTSSAVDSLVTTDFNLPSKVMQTAVQPINADEPLKFEFDTGDPNENFYIYMHFAEILQMNQSREFNIELNGVLLQEGVVLKYLRSTTLPIQSVRGAKLSFCLFKLPNSTLPPILNALEIYLVRDFWQQPTDREDVKAIEDIKSIYYVVKGWQGDPCMPLPSWDGLNCNDNGYYPPRIISLNLSSSGLTGEIDRSLSNLKLLQHLDLSENSLRGGVPEFLSELPNLRTLLDGNPELCLWSPSKEERKSAFVPIVATIVPLVVILMAMTLIILCIYKRKKVARMLVDSRMEEGSSLKSHNRQFTYAEIVRMTNNFSTVIGKGGFGTVYHGYLSDDTQVAVKMLSPTSGHGSTQFRTEAHLLMRVHHRNLASFIGYCNESGNIGIVYEYMACGNLEHYLSDKTVEVLSWKERLQIALDAAQGLEYLHHGCKPPIIHRDVKSANILLNDNLQAKIADFGCSKIFPSESRSHLSTGVVGTVGYLDPEYYYSASRLTEKSDVYSFGIILLELITGQPAVIKNHDQNIHIVHWVSPYIERGDIRNAVDRRLQGNFDTNSVWKFLEIAMSCVPSISIQRPTMNHIVAELKECLETEIAREQNCRMGGQTTRLSNSFEIIAVDPETQVGPEAR</sequence>
<dbReference type="EMBL" id="JAAGAX010000010">
    <property type="protein sequence ID" value="KAF2301117.1"/>
    <property type="molecule type" value="Genomic_DNA"/>
</dbReference>
<dbReference type="CDD" id="cd14066">
    <property type="entry name" value="STKc_IRAK"/>
    <property type="match status" value="1"/>
</dbReference>
<evidence type="ECO:0000256" key="7">
    <source>
        <dbReference type="ARBA" id="ARBA00022729"/>
    </source>
</evidence>
<dbReference type="InterPro" id="IPR011009">
    <property type="entry name" value="Kinase-like_dom_sf"/>
</dbReference>
<evidence type="ECO:0000256" key="13">
    <source>
        <dbReference type="ARBA" id="ARBA00023136"/>
    </source>
</evidence>
<dbReference type="PROSITE" id="PS00108">
    <property type="entry name" value="PROTEIN_KINASE_ST"/>
    <property type="match status" value="1"/>
</dbReference>
<evidence type="ECO:0000256" key="9">
    <source>
        <dbReference type="ARBA" id="ARBA00022741"/>
    </source>
</evidence>
<evidence type="ECO:0000313" key="19">
    <source>
        <dbReference type="Proteomes" id="UP000467840"/>
    </source>
</evidence>
<evidence type="ECO:0000256" key="16">
    <source>
        <dbReference type="SAM" id="Phobius"/>
    </source>
</evidence>
<keyword evidence="14" id="KW-0675">Receptor</keyword>
<keyword evidence="12 16" id="KW-1133">Transmembrane helix</keyword>
<protein>
    <recommendedName>
        <fullName evidence="17">Protein kinase domain-containing protein</fullName>
    </recommendedName>
</protein>
<dbReference type="Pfam" id="PF12819">
    <property type="entry name" value="Malectin_like"/>
    <property type="match status" value="1"/>
</dbReference>
<organism evidence="18 19">
    <name type="scientific">Hevea brasiliensis</name>
    <name type="common">Para rubber tree</name>
    <name type="synonym">Siphonia brasiliensis</name>
    <dbReference type="NCBI Taxonomy" id="3981"/>
    <lineage>
        <taxon>Eukaryota</taxon>
        <taxon>Viridiplantae</taxon>
        <taxon>Streptophyta</taxon>
        <taxon>Embryophyta</taxon>
        <taxon>Tracheophyta</taxon>
        <taxon>Spermatophyta</taxon>
        <taxon>Magnoliopsida</taxon>
        <taxon>eudicotyledons</taxon>
        <taxon>Gunneridae</taxon>
        <taxon>Pentapetalae</taxon>
        <taxon>rosids</taxon>
        <taxon>fabids</taxon>
        <taxon>Malpighiales</taxon>
        <taxon>Euphorbiaceae</taxon>
        <taxon>Crotonoideae</taxon>
        <taxon>Micrandreae</taxon>
        <taxon>Hevea</taxon>
    </lineage>
</organism>
<evidence type="ECO:0000256" key="8">
    <source>
        <dbReference type="ARBA" id="ARBA00022737"/>
    </source>
</evidence>
<feature type="transmembrane region" description="Helical" evidence="16">
    <location>
        <begin position="516"/>
        <end position="541"/>
    </location>
</feature>
<proteinExistence type="predicted"/>
<accession>A0A6A6LKQ5</accession>
<dbReference type="PANTHER" id="PTHR45631">
    <property type="entry name" value="OS07G0107800 PROTEIN-RELATED"/>
    <property type="match status" value="1"/>
</dbReference>
<keyword evidence="4" id="KW-0433">Leucine-rich repeat</keyword>
<dbReference type="Gene3D" id="3.30.200.20">
    <property type="entry name" value="Phosphorylase Kinase, domain 1"/>
    <property type="match status" value="1"/>
</dbReference>
<dbReference type="Gene3D" id="1.10.510.10">
    <property type="entry name" value="Transferase(Phosphotransferase) domain 1"/>
    <property type="match status" value="1"/>
</dbReference>
<dbReference type="AlphaFoldDB" id="A0A6A6LKQ5"/>
<evidence type="ECO:0000256" key="15">
    <source>
        <dbReference type="PROSITE-ProRule" id="PRU10141"/>
    </source>
</evidence>
<dbReference type="PROSITE" id="PS00107">
    <property type="entry name" value="PROTEIN_KINASE_ATP"/>
    <property type="match status" value="1"/>
</dbReference>
<reference evidence="18 19" key="1">
    <citation type="journal article" date="2020" name="Mol. Plant">
        <title>The Chromosome-Based Rubber Tree Genome Provides New Insights into Spurge Genome Evolution and Rubber Biosynthesis.</title>
        <authorList>
            <person name="Liu J."/>
            <person name="Shi C."/>
            <person name="Shi C.C."/>
            <person name="Li W."/>
            <person name="Zhang Q.J."/>
            <person name="Zhang Y."/>
            <person name="Li K."/>
            <person name="Lu H.F."/>
            <person name="Shi C."/>
            <person name="Zhu S.T."/>
            <person name="Xiao Z.Y."/>
            <person name="Nan H."/>
            <person name="Yue Y."/>
            <person name="Zhu X.G."/>
            <person name="Wu Y."/>
            <person name="Hong X.N."/>
            <person name="Fan G.Y."/>
            <person name="Tong Y."/>
            <person name="Zhang D."/>
            <person name="Mao C.L."/>
            <person name="Liu Y.L."/>
            <person name="Hao S.J."/>
            <person name="Liu W.Q."/>
            <person name="Lv M.Q."/>
            <person name="Zhang H.B."/>
            <person name="Liu Y."/>
            <person name="Hu-Tang G.R."/>
            <person name="Wang J.P."/>
            <person name="Wang J.H."/>
            <person name="Sun Y.H."/>
            <person name="Ni S.B."/>
            <person name="Chen W.B."/>
            <person name="Zhang X.C."/>
            <person name="Jiao Y.N."/>
            <person name="Eichler E.E."/>
            <person name="Li G.H."/>
            <person name="Liu X."/>
            <person name="Gao L.Z."/>
        </authorList>
    </citation>
    <scope>NUCLEOTIDE SEQUENCE [LARGE SCALE GENOMIC DNA]</scope>
    <source>
        <strain evidence="19">cv. GT1</strain>
        <tissue evidence="18">Leaf</tissue>
    </source>
</reference>
<evidence type="ECO:0000256" key="1">
    <source>
        <dbReference type="ARBA" id="ARBA00004167"/>
    </source>
</evidence>
<dbReference type="InterPro" id="IPR024788">
    <property type="entry name" value="Malectin-like_Carb-bd_dom"/>
</dbReference>
<evidence type="ECO:0000256" key="4">
    <source>
        <dbReference type="ARBA" id="ARBA00022614"/>
    </source>
</evidence>
<keyword evidence="13 16" id="KW-0472">Membrane</keyword>
<keyword evidence="8" id="KW-0677">Repeat</keyword>
<keyword evidence="6 16" id="KW-0812">Transmembrane</keyword>
<keyword evidence="3" id="KW-0597">Phosphoprotein</keyword>
<keyword evidence="9 15" id="KW-0547">Nucleotide-binding</keyword>
<dbReference type="Proteomes" id="UP000467840">
    <property type="component" value="Chromosome 4"/>
</dbReference>
<dbReference type="FunFam" id="1.10.510.10:FF:000146">
    <property type="entry name" value="LRR receptor-like serine/threonine-protein kinase IOS1"/>
    <property type="match status" value="1"/>
</dbReference>
<comment type="caution">
    <text evidence="18">The sequence shown here is derived from an EMBL/GenBank/DDBJ whole genome shotgun (WGS) entry which is preliminary data.</text>
</comment>
<dbReference type="Gene3D" id="3.80.10.10">
    <property type="entry name" value="Ribonuclease Inhibitor"/>
    <property type="match status" value="1"/>
</dbReference>
<keyword evidence="19" id="KW-1185">Reference proteome</keyword>
<dbReference type="SUPFAM" id="SSF52058">
    <property type="entry name" value="L domain-like"/>
    <property type="match status" value="1"/>
</dbReference>
<dbReference type="PROSITE" id="PS50011">
    <property type="entry name" value="PROTEIN_KINASE_DOM"/>
    <property type="match status" value="1"/>
</dbReference>
<gene>
    <name evidence="18" type="ORF">GH714_020191</name>
</gene>
<dbReference type="SMART" id="SM00220">
    <property type="entry name" value="S_TKc"/>
    <property type="match status" value="1"/>
</dbReference>
<dbReference type="InterPro" id="IPR001245">
    <property type="entry name" value="Ser-Thr/Tyr_kinase_cat_dom"/>
</dbReference>
<dbReference type="FunFam" id="3.80.10.10:FF:000129">
    <property type="entry name" value="Leucine-rich repeat receptor-like kinase"/>
    <property type="match status" value="1"/>
</dbReference>
<evidence type="ECO:0000256" key="5">
    <source>
        <dbReference type="ARBA" id="ARBA00022679"/>
    </source>
</evidence>
<dbReference type="InterPro" id="IPR000719">
    <property type="entry name" value="Prot_kinase_dom"/>
</dbReference>